<keyword evidence="2" id="KW-1185">Reference proteome</keyword>
<accession>A0AAV5M1S3</accession>
<organism evidence="1 2">
    <name type="scientific">Rubroshorea leprosula</name>
    <dbReference type="NCBI Taxonomy" id="152421"/>
    <lineage>
        <taxon>Eukaryota</taxon>
        <taxon>Viridiplantae</taxon>
        <taxon>Streptophyta</taxon>
        <taxon>Embryophyta</taxon>
        <taxon>Tracheophyta</taxon>
        <taxon>Spermatophyta</taxon>
        <taxon>Magnoliopsida</taxon>
        <taxon>eudicotyledons</taxon>
        <taxon>Gunneridae</taxon>
        <taxon>Pentapetalae</taxon>
        <taxon>rosids</taxon>
        <taxon>malvids</taxon>
        <taxon>Malvales</taxon>
        <taxon>Dipterocarpaceae</taxon>
        <taxon>Rubroshorea</taxon>
    </lineage>
</organism>
<gene>
    <name evidence="1" type="ORF">SLEP1_g50699</name>
</gene>
<name>A0AAV5M1S3_9ROSI</name>
<proteinExistence type="predicted"/>
<sequence length="93" mass="11150">MFQDFFVNYLWDGKASNGETRDDIRPEEPEIVLRPPLDYREEKLKTQKQFSAPSLVFESVERSIREKDLRNPVLKFLESGCFGRQTNTMYFHW</sequence>
<comment type="caution">
    <text evidence="1">The sequence shown here is derived from an EMBL/GenBank/DDBJ whole genome shotgun (WGS) entry which is preliminary data.</text>
</comment>
<protein>
    <submittedName>
        <fullName evidence="1">Uncharacterized protein</fullName>
    </submittedName>
</protein>
<dbReference type="Proteomes" id="UP001054252">
    <property type="component" value="Unassembled WGS sequence"/>
</dbReference>
<evidence type="ECO:0000313" key="1">
    <source>
        <dbReference type="EMBL" id="GKV43408.1"/>
    </source>
</evidence>
<dbReference type="EMBL" id="BPVZ01000168">
    <property type="protein sequence ID" value="GKV43408.1"/>
    <property type="molecule type" value="Genomic_DNA"/>
</dbReference>
<dbReference type="AlphaFoldDB" id="A0AAV5M1S3"/>
<evidence type="ECO:0000313" key="2">
    <source>
        <dbReference type="Proteomes" id="UP001054252"/>
    </source>
</evidence>
<reference evidence="1 2" key="1">
    <citation type="journal article" date="2021" name="Commun. Biol.">
        <title>The genome of Shorea leprosula (Dipterocarpaceae) highlights the ecological relevance of drought in aseasonal tropical rainforests.</title>
        <authorList>
            <person name="Ng K.K.S."/>
            <person name="Kobayashi M.J."/>
            <person name="Fawcett J.A."/>
            <person name="Hatakeyama M."/>
            <person name="Paape T."/>
            <person name="Ng C.H."/>
            <person name="Ang C.C."/>
            <person name="Tnah L.H."/>
            <person name="Lee C.T."/>
            <person name="Nishiyama T."/>
            <person name="Sese J."/>
            <person name="O'Brien M.J."/>
            <person name="Copetti D."/>
            <person name="Mohd Noor M.I."/>
            <person name="Ong R.C."/>
            <person name="Putra M."/>
            <person name="Sireger I.Z."/>
            <person name="Indrioko S."/>
            <person name="Kosugi Y."/>
            <person name="Izuno A."/>
            <person name="Isagi Y."/>
            <person name="Lee S.L."/>
            <person name="Shimizu K.K."/>
        </authorList>
    </citation>
    <scope>NUCLEOTIDE SEQUENCE [LARGE SCALE GENOMIC DNA]</scope>
    <source>
        <strain evidence="1">214</strain>
    </source>
</reference>